<evidence type="ECO:0000313" key="2">
    <source>
        <dbReference type="Proteomes" id="UP001501584"/>
    </source>
</evidence>
<sequence length="54" mass="5723">MTPPASVRDTVIGLTPAREATSLIVGWRAPRDVDMPALLCVGANPMRTPARPPV</sequence>
<dbReference type="EMBL" id="BAAASX010000002">
    <property type="protein sequence ID" value="GAA2327887.1"/>
    <property type="molecule type" value="Genomic_DNA"/>
</dbReference>
<keyword evidence="2" id="KW-1185">Reference proteome</keyword>
<protein>
    <submittedName>
        <fullName evidence="1">Uncharacterized protein</fullName>
    </submittedName>
</protein>
<gene>
    <name evidence="1" type="ORF">GCM10010403_18690</name>
</gene>
<accession>A0ABN3FE31</accession>
<name>A0ABN3FE31_9ACTN</name>
<reference evidence="1 2" key="1">
    <citation type="journal article" date="2019" name="Int. J. Syst. Evol. Microbiol.">
        <title>The Global Catalogue of Microorganisms (GCM) 10K type strain sequencing project: providing services to taxonomists for standard genome sequencing and annotation.</title>
        <authorList>
            <consortium name="The Broad Institute Genomics Platform"/>
            <consortium name="The Broad Institute Genome Sequencing Center for Infectious Disease"/>
            <person name="Wu L."/>
            <person name="Ma J."/>
        </authorList>
    </citation>
    <scope>NUCLEOTIDE SEQUENCE [LARGE SCALE GENOMIC DNA]</scope>
    <source>
        <strain evidence="1 2">JCM 6238</strain>
    </source>
</reference>
<proteinExistence type="predicted"/>
<evidence type="ECO:0000313" key="1">
    <source>
        <dbReference type="EMBL" id="GAA2327887.1"/>
    </source>
</evidence>
<organism evidence="1 2">
    <name type="scientific">Glycomyces rutgersensis</name>
    <dbReference type="NCBI Taxonomy" id="58115"/>
    <lineage>
        <taxon>Bacteria</taxon>
        <taxon>Bacillati</taxon>
        <taxon>Actinomycetota</taxon>
        <taxon>Actinomycetes</taxon>
        <taxon>Glycomycetales</taxon>
        <taxon>Glycomycetaceae</taxon>
        <taxon>Glycomyces</taxon>
    </lineage>
</organism>
<comment type="caution">
    <text evidence="1">The sequence shown here is derived from an EMBL/GenBank/DDBJ whole genome shotgun (WGS) entry which is preliminary data.</text>
</comment>
<dbReference type="Proteomes" id="UP001501584">
    <property type="component" value="Unassembled WGS sequence"/>
</dbReference>